<dbReference type="Gene3D" id="3.15.10.50">
    <property type="match status" value="1"/>
</dbReference>
<evidence type="ECO:0000313" key="2">
    <source>
        <dbReference type="EMBL" id="KAF8773694.1"/>
    </source>
</evidence>
<dbReference type="InterPro" id="IPR038602">
    <property type="entry name" value="Mite_allergen_7_sf"/>
</dbReference>
<evidence type="ECO:0008006" key="4">
    <source>
        <dbReference type="Google" id="ProtNLM"/>
    </source>
</evidence>
<dbReference type="PROSITE" id="PS51257">
    <property type="entry name" value="PROKAR_LIPOPROTEIN"/>
    <property type="match status" value="1"/>
</dbReference>
<dbReference type="InterPro" id="IPR020234">
    <property type="entry name" value="Mite_allergen_group-7"/>
</dbReference>
<comment type="caution">
    <text evidence="2">The sequence shown here is derived from an EMBL/GenBank/DDBJ whole genome shotgun (WGS) entry which is preliminary data.</text>
</comment>
<keyword evidence="1" id="KW-0732">Signal</keyword>
<dbReference type="Pfam" id="PF16984">
    <property type="entry name" value="Grp7_allergen"/>
    <property type="match status" value="1"/>
</dbReference>
<feature type="chain" id="PRO_5035910778" description="Secreted protein" evidence="1">
    <location>
        <begin position="23"/>
        <end position="262"/>
    </location>
</feature>
<organism evidence="2 3">
    <name type="scientific">Argiope bruennichi</name>
    <name type="common">Wasp spider</name>
    <name type="synonym">Aranea bruennichi</name>
    <dbReference type="NCBI Taxonomy" id="94029"/>
    <lineage>
        <taxon>Eukaryota</taxon>
        <taxon>Metazoa</taxon>
        <taxon>Ecdysozoa</taxon>
        <taxon>Arthropoda</taxon>
        <taxon>Chelicerata</taxon>
        <taxon>Arachnida</taxon>
        <taxon>Araneae</taxon>
        <taxon>Araneomorphae</taxon>
        <taxon>Entelegynae</taxon>
        <taxon>Araneoidea</taxon>
        <taxon>Araneidae</taxon>
        <taxon>Argiope</taxon>
    </lineage>
</organism>
<reference evidence="2" key="2">
    <citation type="submission" date="2020-06" db="EMBL/GenBank/DDBJ databases">
        <authorList>
            <person name="Sheffer M."/>
        </authorList>
    </citation>
    <scope>NUCLEOTIDE SEQUENCE</scope>
</reference>
<keyword evidence="3" id="KW-1185">Reference proteome</keyword>
<reference evidence="2" key="1">
    <citation type="journal article" date="2020" name="bioRxiv">
        <title>Chromosome-level reference genome of the European wasp spider Argiope bruennichi: a resource for studies on range expansion and evolutionary adaptation.</title>
        <authorList>
            <person name="Sheffer M.M."/>
            <person name="Hoppe A."/>
            <person name="Krehenwinkel H."/>
            <person name="Uhl G."/>
            <person name="Kuss A.W."/>
            <person name="Jensen L."/>
            <person name="Jensen C."/>
            <person name="Gillespie R.G."/>
            <person name="Hoff K.J."/>
            <person name="Prost S."/>
        </authorList>
    </citation>
    <scope>NUCLEOTIDE SEQUENCE</scope>
</reference>
<gene>
    <name evidence="2" type="ORF">HNY73_016329</name>
</gene>
<accession>A0A8T0EJP5</accession>
<feature type="signal peptide" evidence="1">
    <location>
        <begin position="1"/>
        <end position="22"/>
    </location>
</feature>
<proteinExistence type="predicted"/>
<name>A0A8T0EJP5_ARGBR</name>
<dbReference type="AlphaFoldDB" id="A0A8T0EJP5"/>
<dbReference type="Proteomes" id="UP000807504">
    <property type="component" value="Unassembled WGS sequence"/>
</dbReference>
<sequence>MSPKRNVLLLVALVAIFGCAQTASPHHPHSRARSNSFKNDALEREFELIESGDDAIEEPAPEVSNEKATGCQAASKKNTDEYIDKVLEETRPKIPEPAFLPERMGRFKLFNGTLENLSNLKRVGPALVRCTESSVSFLVPVGLNNLTGRYFWEMDTTGLPIFRGFIDMFIGKVEADVLYTRQRIPDESGTKKAIIEKFQINKLEGIKVDFDGLGPINRIASRLTNLAARFFNRGLSRALEGPVRNAINKELKNIKKYEKYYF</sequence>
<protein>
    <recommendedName>
        <fullName evidence="4">Secreted protein</fullName>
    </recommendedName>
</protein>
<evidence type="ECO:0000313" key="3">
    <source>
        <dbReference type="Proteomes" id="UP000807504"/>
    </source>
</evidence>
<evidence type="ECO:0000256" key="1">
    <source>
        <dbReference type="SAM" id="SignalP"/>
    </source>
</evidence>
<dbReference type="EMBL" id="JABXBU010002227">
    <property type="protein sequence ID" value="KAF8773694.1"/>
    <property type="molecule type" value="Genomic_DNA"/>
</dbReference>